<evidence type="ECO:0000256" key="4">
    <source>
        <dbReference type="ARBA" id="ARBA00008491"/>
    </source>
</evidence>
<dbReference type="OrthoDB" id="10016597at2759"/>
<dbReference type="GO" id="GO:0042729">
    <property type="term" value="C:DASH complex"/>
    <property type="evidence" value="ECO:0007669"/>
    <property type="project" value="InterPro"/>
</dbReference>
<dbReference type="GO" id="GO:0051301">
    <property type="term" value="P:cell division"/>
    <property type="evidence" value="ECO:0007669"/>
    <property type="project" value="UniProtKB-KW"/>
</dbReference>
<evidence type="ECO:0000256" key="11">
    <source>
        <dbReference type="ARBA" id="ARBA00022838"/>
    </source>
</evidence>
<evidence type="ECO:0000256" key="7">
    <source>
        <dbReference type="ARBA" id="ARBA00022618"/>
    </source>
</evidence>
<dbReference type="Pfam" id="PF08657">
    <property type="entry name" value="DASH_Spc34"/>
    <property type="match status" value="2"/>
</dbReference>
<evidence type="ECO:0000313" key="20">
    <source>
        <dbReference type="EMBL" id="KAH6658052.1"/>
    </source>
</evidence>
<evidence type="ECO:0000256" key="18">
    <source>
        <dbReference type="ARBA" id="ARBA00044346"/>
    </source>
</evidence>
<evidence type="ECO:0000256" key="13">
    <source>
        <dbReference type="ARBA" id="ARBA00023212"/>
    </source>
</evidence>
<evidence type="ECO:0000256" key="6">
    <source>
        <dbReference type="ARBA" id="ARBA00022490"/>
    </source>
</evidence>
<feature type="region of interest" description="Disordered" evidence="19">
    <location>
        <begin position="52"/>
        <end position="77"/>
    </location>
</feature>
<dbReference type="Proteomes" id="UP000758603">
    <property type="component" value="Unassembled WGS sequence"/>
</dbReference>
<keyword evidence="14" id="KW-0539">Nucleus</keyword>
<evidence type="ECO:0000256" key="17">
    <source>
        <dbReference type="ARBA" id="ARBA00044112"/>
    </source>
</evidence>
<keyword evidence="21" id="KW-1185">Reference proteome</keyword>
<evidence type="ECO:0000313" key="21">
    <source>
        <dbReference type="Proteomes" id="UP000758603"/>
    </source>
</evidence>
<dbReference type="InterPro" id="IPR013966">
    <property type="entry name" value="Spc34"/>
</dbReference>
<keyword evidence="8" id="KW-0493">Microtubule</keyword>
<keyword evidence="9" id="KW-0498">Mitosis</keyword>
<organism evidence="20 21">
    <name type="scientific">Truncatella angustata</name>
    <dbReference type="NCBI Taxonomy" id="152316"/>
    <lineage>
        <taxon>Eukaryota</taxon>
        <taxon>Fungi</taxon>
        <taxon>Dikarya</taxon>
        <taxon>Ascomycota</taxon>
        <taxon>Pezizomycotina</taxon>
        <taxon>Sordariomycetes</taxon>
        <taxon>Xylariomycetidae</taxon>
        <taxon>Amphisphaeriales</taxon>
        <taxon>Sporocadaceae</taxon>
        <taxon>Truncatella</taxon>
    </lineage>
</organism>
<keyword evidence="16" id="KW-0137">Centromere</keyword>
<evidence type="ECO:0000256" key="12">
    <source>
        <dbReference type="ARBA" id="ARBA00023054"/>
    </source>
</evidence>
<evidence type="ECO:0000256" key="1">
    <source>
        <dbReference type="ARBA" id="ARBA00004123"/>
    </source>
</evidence>
<dbReference type="EMBL" id="JAGPXC010000002">
    <property type="protein sequence ID" value="KAH6658052.1"/>
    <property type="molecule type" value="Genomic_DNA"/>
</dbReference>
<evidence type="ECO:0000256" key="3">
    <source>
        <dbReference type="ARBA" id="ARBA00004629"/>
    </source>
</evidence>
<feature type="compositionally biased region" description="Acidic residues" evidence="19">
    <location>
        <begin position="194"/>
        <end position="206"/>
    </location>
</feature>
<dbReference type="GO" id="GO:0005876">
    <property type="term" value="C:spindle microtubule"/>
    <property type="evidence" value="ECO:0007669"/>
    <property type="project" value="InterPro"/>
</dbReference>
<proteinExistence type="inferred from homology"/>
<dbReference type="RefSeq" id="XP_045962286.1">
    <property type="nucleotide sequence ID" value="XM_046097669.1"/>
</dbReference>
<evidence type="ECO:0000256" key="16">
    <source>
        <dbReference type="ARBA" id="ARBA00023328"/>
    </source>
</evidence>
<reference evidence="20" key="1">
    <citation type="journal article" date="2021" name="Nat. Commun.">
        <title>Genetic determinants of endophytism in the Arabidopsis root mycobiome.</title>
        <authorList>
            <person name="Mesny F."/>
            <person name="Miyauchi S."/>
            <person name="Thiergart T."/>
            <person name="Pickel B."/>
            <person name="Atanasova L."/>
            <person name="Karlsson M."/>
            <person name="Huettel B."/>
            <person name="Barry K.W."/>
            <person name="Haridas S."/>
            <person name="Chen C."/>
            <person name="Bauer D."/>
            <person name="Andreopoulos W."/>
            <person name="Pangilinan J."/>
            <person name="LaButti K."/>
            <person name="Riley R."/>
            <person name="Lipzen A."/>
            <person name="Clum A."/>
            <person name="Drula E."/>
            <person name="Henrissat B."/>
            <person name="Kohler A."/>
            <person name="Grigoriev I.V."/>
            <person name="Martin F.M."/>
            <person name="Hacquard S."/>
        </authorList>
    </citation>
    <scope>NUCLEOTIDE SEQUENCE</scope>
    <source>
        <strain evidence="20">MPI-SDFR-AT-0073</strain>
    </source>
</reference>
<evidence type="ECO:0000256" key="10">
    <source>
        <dbReference type="ARBA" id="ARBA00022829"/>
    </source>
</evidence>
<protein>
    <recommendedName>
        <fullName evidence="17">DASH complex subunit SPC34</fullName>
    </recommendedName>
    <alternativeName>
        <fullName evidence="18">Outer kinetochore protein SPC34</fullName>
    </alternativeName>
</protein>
<accession>A0A9P9A078</accession>
<comment type="caution">
    <text evidence="20">The sequence shown here is derived from an EMBL/GenBank/DDBJ whole genome shotgun (WGS) entry which is preliminary data.</text>
</comment>
<sequence>MSLLSAHFEQIQISCQGIDSLPFPRPKIFTNALLSNHDITSLIRDTETHERALFSVPPPPPQATTQEPELPKQSSRRQTVFNVASGEVTTSGSTTGRNVGAPRRHTAVAAVLGGDLHDQIRKSERGRNKDTLDIEILLRGAEKLCTVYPLPGALERIPVQRSKYAQNLSTLAYYEAKVAEQTEALGRMNKDMWSEEEDDEEPEEEGSTILTEDDLRREEDEVRELDGKKRELQRRLRAMEKDLAGLQGM</sequence>
<keyword evidence="5" id="KW-0158">Chromosome</keyword>
<keyword evidence="12" id="KW-0175">Coiled coil</keyword>
<feature type="compositionally biased region" description="Basic and acidic residues" evidence="19">
    <location>
        <begin position="213"/>
        <end position="227"/>
    </location>
</feature>
<keyword evidence="11" id="KW-0995">Kinetochore</keyword>
<evidence type="ECO:0000256" key="9">
    <source>
        <dbReference type="ARBA" id="ARBA00022776"/>
    </source>
</evidence>
<evidence type="ECO:0000256" key="5">
    <source>
        <dbReference type="ARBA" id="ARBA00022454"/>
    </source>
</evidence>
<keyword evidence="10" id="KW-0159">Chromosome partition</keyword>
<evidence type="ECO:0000256" key="14">
    <source>
        <dbReference type="ARBA" id="ARBA00023242"/>
    </source>
</evidence>
<evidence type="ECO:0000256" key="15">
    <source>
        <dbReference type="ARBA" id="ARBA00023306"/>
    </source>
</evidence>
<comment type="similarity">
    <text evidence="4">Belongs to the DASH complex SPC34 family.</text>
</comment>
<dbReference type="AlphaFoldDB" id="A0A9P9A078"/>
<keyword evidence="15" id="KW-0131">Cell cycle</keyword>
<evidence type="ECO:0000256" key="8">
    <source>
        <dbReference type="ARBA" id="ARBA00022701"/>
    </source>
</evidence>
<name>A0A9P9A078_9PEZI</name>
<dbReference type="GO" id="GO:0008608">
    <property type="term" value="P:attachment of spindle microtubules to kinetochore"/>
    <property type="evidence" value="ECO:0007669"/>
    <property type="project" value="InterPro"/>
</dbReference>
<evidence type="ECO:0000256" key="2">
    <source>
        <dbReference type="ARBA" id="ARBA00004186"/>
    </source>
</evidence>
<keyword evidence="7" id="KW-0132">Cell division</keyword>
<keyword evidence="13" id="KW-0206">Cytoskeleton</keyword>
<keyword evidence="6" id="KW-0963">Cytoplasm</keyword>
<feature type="region of interest" description="Disordered" evidence="19">
    <location>
        <begin position="191"/>
        <end position="227"/>
    </location>
</feature>
<dbReference type="GeneID" id="70126561"/>
<gene>
    <name evidence="20" type="ORF">BKA67DRAFT_514702</name>
</gene>
<comment type="subcellular location">
    <subcellularLocation>
        <location evidence="3">Chromosome</location>
        <location evidence="3">Centromere</location>
        <location evidence="3">Kinetochore</location>
    </subcellularLocation>
    <subcellularLocation>
        <location evidence="2">Cytoplasm</location>
        <location evidence="2">Cytoskeleton</location>
        <location evidence="2">Spindle</location>
    </subcellularLocation>
    <subcellularLocation>
        <location evidence="1">Nucleus</location>
    </subcellularLocation>
</comment>
<evidence type="ECO:0000256" key="19">
    <source>
        <dbReference type="SAM" id="MobiDB-lite"/>
    </source>
</evidence>